<keyword evidence="1" id="KW-1133">Transmembrane helix</keyword>
<gene>
    <name evidence="2" type="ORF">HPSA50_0170</name>
</gene>
<keyword evidence="1" id="KW-0472">Membrane</keyword>
<dbReference type="Proteomes" id="UP000015816">
    <property type="component" value="Unassembled WGS sequence"/>
</dbReference>
<organism evidence="2 3">
    <name type="scientific">Helicobacter pylori SouthAfrica50</name>
    <dbReference type="NCBI Taxonomy" id="1352357"/>
    <lineage>
        <taxon>Bacteria</taxon>
        <taxon>Pseudomonadati</taxon>
        <taxon>Campylobacterota</taxon>
        <taxon>Epsilonproteobacteria</taxon>
        <taxon>Campylobacterales</taxon>
        <taxon>Helicobacteraceae</taxon>
        <taxon>Helicobacter</taxon>
    </lineage>
</organism>
<name>T2SBL2_HELPX</name>
<sequence>MSGFVLDFGALVIPFLFKFLILFLYLVINDLSGFVVKFYHAP</sequence>
<feature type="transmembrane region" description="Helical" evidence="1">
    <location>
        <begin position="6"/>
        <end position="28"/>
    </location>
</feature>
<dbReference type="PATRIC" id="fig|1352357.3.peg.170"/>
<keyword evidence="1" id="KW-0812">Transmembrane</keyword>
<evidence type="ECO:0000313" key="2">
    <source>
        <dbReference type="EMBL" id="EQD89778.1"/>
    </source>
</evidence>
<comment type="caution">
    <text evidence="2">The sequence shown here is derived from an EMBL/GenBank/DDBJ whole genome shotgun (WGS) entry which is preliminary data.</text>
</comment>
<evidence type="ECO:0000313" key="3">
    <source>
        <dbReference type="Proteomes" id="UP000015816"/>
    </source>
</evidence>
<dbReference type="AlphaFoldDB" id="T2SBL2"/>
<reference evidence="2 3" key="1">
    <citation type="journal article" date="2013" name="Genome Announc.">
        <title>Genome Sequences of Three hpAfrica2 Strains of Helicobacter pylori.</title>
        <authorList>
            <person name="Duncan S.S."/>
            <person name="Bertoli M.T."/>
            <person name="Kersulyte D."/>
            <person name="Valk P.L."/>
            <person name="Tamma S."/>
            <person name="Segal I."/>
            <person name="McClain M.S."/>
            <person name="Cover T.L."/>
            <person name="Berg D.E."/>
        </authorList>
    </citation>
    <scope>NUCLEOTIDE SEQUENCE [LARGE SCALE GENOMIC DNA]</scope>
    <source>
        <strain evidence="2 3">SouthAfrica50</strain>
    </source>
</reference>
<evidence type="ECO:0000256" key="1">
    <source>
        <dbReference type="SAM" id="Phobius"/>
    </source>
</evidence>
<proteinExistence type="predicted"/>
<dbReference type="EMBL" id="AVNI01000001">
    <property type="protein sequence ID" value="EQD89778.1"/>
    <property type="molecule type" value="Genomic_DNA"/>
</dbReference>
<protein>
    <submittedName>
        <fullName evidence="2">Putative membrane protein</fullName>
    </submittedName>
</protein>
<accession>T2SBL2</accession>